<sequence length="311" mass="34101">MSTVLKFTSVAIIALWAASPALAKPVKIGWVQGNAAFQAEQRTQDGFKKYLTDNNIDDWEVTYLDSAGSAEKVANNIEDAVNRGVDVIYVTYADLRASSNALKGAESAHIPVYTVDSGWIPGSTADITTNNWQMSAEVSLSLISQMKGKGNLIIITTDKIKPVRERTDTLRAILKEYPDIKVIGEYNFDVANFYQETLNAVQDFGTRYGEEIDAVWTPWDEPAQAAITALQGAGLNVPVSGMDGHPEAIKAICEPNSMFVATGRQQFEEWGVNLATYAKRVMVDGDHPKEVTNGKDIVYYGATLFTKDNCK</sequence>
<keyword evidence="3 4" id="KW-0732">Signal</keyword>
<feature type="domain" description="Periplasmic binding protein" evidence="5">
    <location>
        <begin position="40"/>
        <end position="276"/>
    </location>
</feature>
<proteinExistence type="inferred from homology"/>
<dbReference type="CDD" id="cd01536">
    <property type="entry name" value="PBP1_ABC_sugar_binding-like"/>
    <property type="match status" value="1"/>
</dbReference>
<dbReference type="AlphaFoldDB" id="A0A7Y6Q9Y6"/>
<dbReference type="Pfam" id="PF13407">
    <property type="entry name" value="Peripla_BP_4"/>
    <property type="match status" value="1"/>
</dbReference>
<evidence type="ECO:0000256" key="4">
    <source>
        <dbReference type="SAM" id="SignalP"/>
    </source>
</evidence>
<dbReference type="Gene3D" id="3.40.50.2300">
    <property type="match status" value="2"/>
</dbReference>
<dbReference type="GO" id="GO:0030313">
    <property type="term" value="C:cell envelope"/>
    <property type="evidence" value="ECO:0007669"/>
    <property type="project" value="UniProtKB-SubCell"/>
</dbReference>
<dbReference type="InterPro" id="IPR025997">
    <property type="entry name" value="SBP_2_dom"/>
</dbReference>
<feature type="chain" id="PRO_5030812154" evidence="4">
    <location>
        <begin position="24"/>
        <end position="311"/>
    </location>
</feature>
<dbReference type="PANTHER" id="PTHR46847:SF1">
    <property type="entry name" value="D-ALLOSE-BINDING PERIPLASMIC PROTEIN-RELATED"/>
    <property type="match status" value="1"/>
</dbReference>
<dbReference type="EMBL" id="JABWDU010000007">
    <property type="protein sequence ID" value="NVD41757.1"/>
    <property type="molecule type" value="Genomic_DNA"/>
</dbReference>
<dbReference type="Proteomes" id="UP000520198">
    <property type="component" value="Unassembled WGS sequence"/>
</dbReference>
<name>A0A7Y6Q9Y6_9HYPH</name>
<dbReference type="RefSeq" id="WP_176355149.1">
    <property type="nucleotide sequence ID" value="NZ_JABWDU010000007.1"/>
</dbReference>
<protein>
    <submittedName>
        <fullName evidence="6">Sugar ABC transporter substrate-binding protein</fullName>
    </submittedName>
</protein>
<accession>A0A7Y6Q9Y6</accession>
<evidence type="ECO:0000259" key="5">
    <source>
        <dbReference type="Pfam" id="PF13407"/>
    </source>
</evidence>
<evidence type="ECO:0000256" key="3">
    <source>
        <dbReference type="ARBA" id="ARBA00022729"/>
    </source>
</evidence>
<feature type="signal peptide" evidence="4">
    <location>
        <begin position="1"/>
        <end position="23"/>
    </location>
</feature>
<dbReference type="GO" id="GO:0030246">
    <property type="term" value="F:carbohydrate binding"/>
    <property type="evidence" value="ECO:0007669"/>
    <property type="project" value="UniProtKB-ARBA"/>
</dbReference>
<reference evidence="6 7" key="1">
    <citation type="submission" date="2020-06" db="EMBL/GenBank/DDBJ databases">
        <authorList>
            <person name="Grouzdev D.S."/>
        </authorList>
    </citation>
    <scope>NUCLEOTIDE SEQUENCE [LARGE SCALE GENOMIC DNA]</scope>
    <source>
        <strain evidence="6 7">HO-A22</strain>
    </source>
</reference>
<evidence type="ECO:0000313" key="7">
    <source>
        <dbReference type="Proteomes" id="UP000520198"/>
    </source>
</evidence>
<organism evidence="6 7">
    <name type="scientific">Ensifer oleiphilus</name>
    <dbReference type="NCBI Taxonomy" id="2742698"/>
    <lineage>
        <taxon>Bacteria</taxon>
        <taxon>Pseudomonadati</taxon>
        <taxon>Pseudomonadota</taxon>
        <taxon>Alphaproteobacteria</taxon>
        <taxon>Hyphomicrobiales</taxon>
        <taxon>Rhizobiaceae</taxon>
        <taxon>Sinorhizobium/Ensifer group</taxon>
        <taxon>Ensifer</taxon>
    </lineage>
</organism>
<gene>
    <name evidence="6" type="ORF">HT585_23075</name>
</gene>
<evidence type="ECO:0000256" key="1">
    <source>
        <dbReference type="ARBA" id="ARBA00004196"/>
    </source>
</evidence>
<keyword evidence="7" id="KW-1185">Reference proteome</keyword>
<comment type="similarity">
    <text evidence="2">Belongs to the bacterial solute-binding protein 2 family.</text>
</comment>
<comment type="caution">
    <text evidence="6">The sequence shown here is derived from an EMBL/GenBank/DDBJ whole genome shotgun (WGS) entry which is preliminary data.</text>
</comment>
<dbReference type="PANTHER" id="PTHR46847">
    <property type="entry name" value="D-ALLOSE-BINDING PERIPLASMIC PROTEIN-RELATED"/>
    <property type="match status" value="1"/>
</dbReference>
<evidence type="ECO:0000256" key="2">
    <source>
        <dbReference type="ARBA" id="ARBA00007639"/>
    </source>
</evidence>
<comment type="subcellular location">
    <subcellularLocation>
        <location evidence="1">Cell envelope</location>
    </subcellularLocation>
</comment>
<dbReference type="SUPFAM" id="SSF53822">
    <property type="entry name" value="Periplasmic binding protein-like I"/>
    <property type="match status" value="1"/>
</dbReference>
<dbReference type="InterPro" id="IPR028082">
    <property type="entry name" value="Peripla_BP_I"/>
</dbReference>
<evidence type="ECO:0000313" key="6">
    <source>
        <dbReference type="EMBL" id="NVD41757.1"/>
    </source>
</evidence>